<keyword evidence="11" id="KW-1185">Reference proteome</keyword>
<dbReference type="Proteomes" id="UP000282454">
    <property type="component" value="Unassembled WGS sequence"/>
</dbReference>
<feature type="compositionally biased region" description="Low complexity" evidence="8">
    <location>
        <begin position="67"/>
        <end position="90"/>
    </location>
</feature>
<dbReference type="SUPFAM" id="SSF51306">
    <property type="entry name" value="LexA/Signal peptidase"/>
    <property type="match status" value="1"/>
</dbReference>
<keyword evidence="7" id="KW-0472">Membrane</keyword>
<evidence type="ECO:0000256" key="7">
    <source>
        <dbReference type="RuleBase" id="RU362042"/>
    </source>
</evidence>
<dbReference type="Pfam" id="PF10502">
    <property type="entry name" value="Peptidase_S26"/>
    <property type="match status" value="1"/>
</dbReference>
<dbReference type="PANTHER" id="PTHR43390">
    <property type="entry name" value="SIGNAL PEPTIDASE I"/>
    <property type="match status" value="1"/>
</dbReference>
<dbReference type="PANTHER" id="PTHR43390:SF1">
    <property type="entry name" value="CHLOROPLAST PROCESSING PEPTIDASE"/>
    <property type="match status" value="1"/>
</dbReference>
<organism evidence="10 11">
    <name type="scientific">Actinokineospora cianjurensis</name>
    <dbReference type="NCBI Taxonomy" id="585224"/>
    <lineage>
        <taxon>Bacteria</taxon>
        <taxon>Bacillati</taxon>
        <taxon>Actinomycetota</taxon>
        <taxon>Actinomycetes</taxon>
        <taxon>Pseudonocardiales</taxon>
        <taxon>Pseudonocardiaceae</taxon>
        <taxon>Actinokineospora</taxon>
    </lineage>
</organism>
<feature type="region of interest" description="Disordered" evidence="8">
    <location>
        <begin position="1"/>
        <end position="295"/>
    </location>
</feature>
<keyword evidence="7" id="KW-0645">Protease</keyword>
<dbReference type="PRINTS" id="PR00727">
    <property type="entry name" value="LEADERPTASE"/>
</dbReference>
<dbReference type="GO" id="GO:0009003">
    <property type="term" value="F:signal peptidase activity"/>
    <property type="evidence" value="ECO:0007669"/>
    <property type="project" value="UniProtKB-EC"/>
</dbReference>
<feature type="compositionally biased region" description="Polar residues" evidence="8">
    <location>
        <begin position="47"/>
        <end position="64"/>
    </location>
</feature>
<evidence type="ECO:0000256" key="1">
    <source>
        <dbReference type="ARBA" id="ARBA00000677"/>
    </source>
</evidence>
<feature type="compositionally biased region" description="Basic and acidic residues" evidence="8">
    <location>
        <begin position="109"/>
        <end position="119"/>
    </location>
</feature>
<feature type="compositionally biased region" description="Low complexity" evidence="8">
    <location>
        <begin position="127"/>
        <end position="139"/>
    </location>
</feature>
<gene>
    <name evidence="10" type="ORF">CLV68_5014</name>
</gene>
<name>A0A421B0D2_9PSEU</name>
<dbReference type="NCBIfam" id="TIGR02227">
    <property type="entry name" value="sigpep_I_bact"/>
    <property type="match status" value="1"/>
</dbReference>
<comment type="similarity">
    <text evidence="3 7">Belongs to the peptidase S26 family.</text>
</comment>
<feature type="domain" description="Peptidase S26" evidence="9">
    <location>
        <begin position="376"/>
        <end position="577"/>
    </location>
</feature>
<dbReference type="EC" id="3.4.21.89" evidence="4 7"/>
<dbReference type="EMBL" id="RCDD01000004">
    <property type="protein sequence ID" value="RLK55526.1"/>
    <property type="molecule type" value="Genomic_DNA"/>
</dbReference>
<comment type="subcellular location">
    <subcellularLocation>
        <location evidence="2">Cell membrane</location>
        <topology evidence="2">Single-pass type II membrane protein</topology>
    </subcellularLocation>
    <subcellularLocation>
        <location evidence="7">Membrane</location>
        <topology evidence="7">Single-pass type II membrane protein</topology>
    </subcellularLocation>
</comment>
<feature type="transmembrane region" description="Helical" evidence="7">
    <location>
        <begin position="374"/>
        <end position="396"/>
    </location>
</feature>
<dbReference type="GO" id="GO:0005886">
    <property type="term" value="C:plasma membrane"/>
    <property type="evidence" value="ECO:0007669"/>
    <property type="project" value="UniProtKB-SubCell"/>
</dbReference>
<accession>A0A421B0D2</accession>
<dbReference type="Gene3D" id="2.10.109.10">
    <property type="entry name" value="Umud Fragment, subunit A"/>
    <property type="match status" value="1"/>
</dbReference>
<feature type="active site" evidence="6">
    <location>
        <position position="485"/>
    </location>
</feature>
<feature type="region of interest" description="Disordered" evidence="8">
    <location>
        <begin position="344"/>
        <end position="370"/>
    </location>
</feature>
<protein>
    <recommendedName>
        <fullName evidence="4 7">Signal peptidase I</fullName>
        <ecNumber evidence="4 7">3.4.21.89</ecNumber>
    </recommendedName>
</protein>
<evidence type="ECO:0000256" key="5">
    <source>
        <dbReference type="ARBA" id="ARBA00022801"/>
    </source>
</evidence>
<evidence type="ECO:0000256" key="8">
    <source>
        <dbReference type="SAM" id="MobiDB-lite"/>
    </source>
</evidence>
<proteinExistence type="inferred from homology"/>
<dbReference type="InterPro" id="IPR019533">
    <property type="entry name" value="Peptidase_S26"/>
</dbReference>
<dbReference type="InterPro" id="IPR019758">
    <property type="entry name" value="Pept_S26A_signal_pept_1_CS"/>
</dbReference>
<keyword evidence="7" id="KW-0812">Transmembrane</keyword>
<evidence type="ECO:0000313" key="11">
    <source>
        <dbReference type="Proteomes" id="UP000282454"/>
    </source>
</evidence>
<dbReference type="GO" id="GO:0006465">
    <property type="term" value="P:signal peptide processing"/>
    <property type="evidence" value="ECO:0007669"/>
    <property type="project" value="InterPro"/>
</dbReference>
<dbReference type="InterPro" id="IPR000223">
    <property type="entry name" value="Pept_S26A_signal_pept_1"/>
</dbReference>
<dbReference type="AlphaFoldDB" id="A0A421B0D2"/>
<dbReference type="PROSITE" id="PS00761">
    <property type="entry name" value="SPASE_I_3"/>
    <property type="match status" value="1"/>
</dbReference>
<feature type="active site" evidence="6">
    <location>
        <position position="406"/>
    </location>
</feature>
<evidence type="ECO:0000313" key="10">
    <source>
        <dbReference type="EMBL" id="RLK55526.1"/>
    </source>
</evidence>
<keyword evidence="7" id="KW-1133">Transmembrane helix</keyword>
<evidence type="ECO:0000256" key="2">
    <source>
        <dbReference type="ARBA" id="ARBA00004401"/>
    </source>
</evidence>
<comment type="caution">
    <text evidence="10">The sequence shown here is derived from an EMBL/GenBank/DDBJ whole genome shotgun (WGS) entry which is preliminary data.</text>
</comment>
<evidence type="ECO:0000259" key="9">
    <source>
        <dbReference type="Pfam" id="PF10502"/>
    </source>
</evidence>
<keyword evidence="5 7" id="KW-0378">Hydrolase</keyword>
<sequence>MAESEHSRREAVDRTREPVRPPEPDQGIQHTEPISKRGVNGHRVNGAPTNSPLVNGTPVSSPAVNSAPGKQAPGQPAQGTAAQGKQAQGKSAKVNGTPVNGSRVNGKPVPRDNRTEPIRRKPPVPEVPALPEVAPADPEFWFGSPLPEEPPQWVQEAPAAEHRAPGYTRPGGSQPPPRVGDVPRGPGEHHSGMVPIDDTDETIPVSRPTHSPTRIDPPPPRLSGGSRPDLPVVGPQRRPDSQSRSDLPVAGQSSRHDMPPVAPQPRPEMPSRSDLPVLPAVVPTPSPRTEAPVGPSVQISELVEPPDWEVEEAEEAAKAKPAAEVPDVDLTALIPRVRARAQEIPVKGSRRRRVKTDERPKGGRHRRPPRRQPLWREILTLVGVALLLTFLIQHFIGRVYSIPSGSMEQTLHGCPGCSGDRVFVDKVVYVFRDPTPGDVVVFKGPNTWTEHDAATEDTGNAVTRAFRYAGSFIGIAPPDERDFVKRVIAVGGQTVECCDEQNRVLVDGKPLDEPYIYWENGNPNSQKDFARVTVPEGTLWVMGDNRNNSSDSRFQGGGGVRGVVPLGKVIGKARYIVLPPSRWRGIGDHNPQAGPQLSATGWQQGVPLGVGLAVAWPVLWLSRRVKDALTPRKAE</sequence>
<evidence type="ECO:0000256" key="6">
    <source>
        <dbReference type="PIRSR" id="PIRSR600223-1"/>
    </source>
</evidence>
<comment type="catalytic activity">
    <reaction evidence="1 7">
        <text>Cleavage of hydrophobic, N-terminal signal or leader sequences from secreted and periplasmic proteins.</text>
        <dbReference type="EC" id="3.4.21.89"/>
    </reaction>
</comment>
<evidence type="ECO:0000256" key="3">
    <source>
        <dbReference type="ARBA" id="ARBA00009370"/>
    </source>
</evidence>
<dbReference type="GO" id="GO:0004252">
    <property type="term" value="F:serine-type endopeptidase activity"/>
    <property type="evidence" value="ECO:0007669"/>
    <property type="project" value="InterPro"/>
</dbReference>
<evidence type="ECO:0000256" key="4">
    <source>
        <dbReference type="ARBA" id="ARBA00013208"/>
    </source>
</evidence>
<feature type="compositionally biased region" description="Basic and acidic residues" evidence="8">
    <location>
        <begin position="1"/>
        <end position="23"/>
    </location>
</feature>
<reference evidence="10 11" key="1">
    <citation type="submission" date="2018-10" db="EMBL/GenBank/DDBJ databases">
        <title>Genomic Encyclopedia of Archaeal and Bacterial Type Strains, Phase II (KMG-II): from individual species to whole genera.</title>
        <authorList>
            <person name="Goeker M."/>
        </authorList>
    </citation>
    <scope>NUCLEOTIDE SEQUENCE [LARGE SCALE GENOMIC DNA]</scope>
    <source>
        <strain evidence="10 11">DSM 45657</strain>
    </source>
</reference>
<dbReference type="InterPro" id="IPR036286">
    <property type="entry name" value="LexA/Signal_pep-like_sf"/>
</dbReference>
<dbReference type="CDD" id="cd06530">
    <property type="entry name" value="S26_SPase_I"/>
    <property type="match status" value="1"/>
</dbReference>